<keyword evidence="3 7" id="KW-1133">Transmembrane helix</keyword>
<protein>
    <recommendedName>
        <fullName evidence="8">Rhodopsin domain-containing protein</fullName>
    </recommendedName>
</protein>
<organism evidence="9 10">
    <name type="scientific">Elsinoe ampelina</name>
    <dbReference type="NCBI Taxonomy" id="302913"/>
    <lineage>
        <taxon>Eukaryota</taxon>
        <taxon>Fungi</taxon>
        <taxon>Dikarya</taxon>
        <taxon>Ascomycota</taxon>
        <taxon>Pezizomycotina</taxon>
        <taxon>Dothideomycetes</taxon>
        <taxon>Dothideomycetidae</taxon>
        <taxon>Myriangiales</taxon>
        <taxon>Elsinoaceae</taxon>
        <taxon>Elsinoe</taxon>
    </lineage>
</organism>
<proteinExistence type="inferred from homology"/>
<reference evidence="10" key="1">
    <citation type="journal article" date="2020" name="Stud. Mycol.">
        <title>101 Dothideomycetes genomes: A test case for predicting lifestyles and emergence of pathogens.</title>
        <authorList>
            <person name="Haridas S."/>
            <person name="Albert R."/>
            <person name="Binder M."/>
            <person name="Bloem J."/>
            <person name="LaButti K."/>
            <person name="Salamov A."/>
            <person name="Andreopoulos B."/>
            <person name="Baker S."/>
            <person name="Barry K."/>
            <person name="Bills G."/>
            <person name="Bluhm B."/>
            <person name="Cannon C."/>
            <person name="Castanera R."/>
            <person name="Culley D."/>
            <person name="Daum C."/>
            <person name="Ezra D."/>
            <person name="Gonzalez J."/>
            <person name="Henrissat B."/>
            <person name="Kuo A."/>
            <person name="Liang C."/>
            <person name="Lipzen A."/>
            <person name="Lutzoni F."/>
            <person name="Magnuson J."/>
            <person name="Mondo S."/>
            <person name="Nolan M."/>
            <person name="Ohm R."/>
            <person name="Pangilinan J."/>
            <person name="Park H.-J."/>
            <person name="Ramirez L."/>
            <person name="Alfaro M."/>
            <person name="Sun H."/>
            <person name="Tritt A."/>
            <person name="Yoshinaga Y."/>
            <person name="Zwiers L.-H."/>
            <person name="Turgeon B."/>
            <person name="Goodwin S."/>
            <person name="Spatafora J."/>
            <person name="Crous P."/>
            <person name="Grigoriev I."/>
        </authorList>
    </citation>
    <scope>NUCLEOTIDE SEQUENCE [LARGE SCALE GENOMIC DNA]</scope>
    <source>
        <strain evidence="10">CECT 20119</strain>
    </source>
</reference>
<feature type="region of interest" description="Disordered" evidence="6">
    <location>
        <begin position="342"/>
        <end position="468"/>
    </location>
</feature>
<comment type="subcellular location">
    <subcellularLocation>
        <location evidence="1">Membrane</location>
        <topology evidence="1">Multi-pass membrane protein</topology>
    </subcellularLocation>
</comment>
<comment type="similarity">
    <text evidence="5">Belongs to the SAT4 family.</text>
</comment>
<evidence type="ECO:0000256" key="1">
    <source>
        <dbReference type="ARBA" id="ARBA00004141"/>
    </source>
</evidence>
<feature type="transmembrane region" description="Helical" evidence="7">
    <location>
        <begin position="219"/>
        <end position="239"/>
    </location>
</feature>
<feature type="transmembrane region" description="Helical" evidence="7">
    <location>
        <begin position="138"/>
        <end position="159"/>
    </location>
</feature>
<evidence type="ECO:0000256" key="4">
    <source>
        <dbReference type="ARBA" id="ARBA00023136"/>
    </source>
</evidence>
<evidence type="ECO:0000256" key="3">
    <source>
        <dbReference type="ARBA" id="ARBA00022989"/>
    </source>
</evidence>
<feature type="compositionally biased region" description="Basic and acidic residues" evidence="6">
    <location>
        <begin position="495"/>
        <end position="514"/>
    </location>
</feature>
<dbReference type="Pfam" id="PF20684">
    <property type="entry name" value="Fung_rhodopsin"/>
    <property type="match status" value="1"/>
</dbReference>
<feature type="compositionally biased region" description="Basic and acidic residues" evidence="6">
    <location>
        <begin position="344"/>
        <end position="380"/>
    </location>
</feature>
<dbReference type="Proteomes" id="UP000799538">
    <property type="component" value="Unassembled WGS sequence"/>
</dbReference>
<evidence type="ECO:0000256" key="2">
    <source>
        <dbReference type="ARBA" id="ARBA00022692"/>
    </source>
</evidence>
<sequence length="540" mass="60698">MGSIWSDAPPEPRSRRANNPTLLFSWWCTIFSAVIILMRLAGRKARLNALFTEDKVMALSMIPLFIRMGLIHVVLIFGTNNVDTTGLTELQIRRREHGSRIVLAARIFYAMFIWMSKYTVSEFLKRTFYNTWRQSYEWVLRGIRIFLFCTFFAVVVATLTECLPVTHYWQVVPDPGPHCRQGFAQLITMGAADIITDILLVAFPISIVIRAQLSKSRKFFLFLLFSASLILIGITGARVPQVIEKLGRQQYRTVWASIEILVSTFVSNAVILGSFVRGTGVKRNKYRAQSVSDSIERAPTRRMTQPIVCESDEDLFRSIGCRMPPELQEEVEEYPIPAKPVFYDLEKGDPDDKLPEEFSTERRDSRWDRAHPRPSRDESVSPHSPHSRRAPRVPQSPSRGGNRDLVAFLRQSAQQRRPTPPPTSNPRGSPTDMQISDVGGLLGGGGSRQSTPEPGGSSSSGTIVQDFAPTGITHASRALLSDLGVLFSNHSRSSSRRDVSRRPDSRPRSERQLHFDSNTTTPVAHEGETMELKDVGGLLK</sequence>
<name>A0A6A6GPC7_9PEZI</name>
<feature type="transmembrane region" description="Helical" evidence="7">
    <location>
        <begin position="254"/>
        <end position="276"/>
    </location>
</feature>
<dbReference type="GO" id="GO:0016020">
    <property type="term" value="C:membrane"/>
    <property type="evidence" value="ECO:0007669"/>
    <property type="project" value="UniProtKB-SubCell"/>
</dbReference>
<evidence type="ECO:0000313" key="10">
    <source>
        <dbReference type="Proteomes" id="UP000799538"/>
    </source>
</evidence>
<keyword evidence="4 7" id="KW-0472">Membrane</keyword>
<keyword evidence="2 7" id="KW-0812">Transmembrane</keyword>
<feature type="transmembrane region" description="Helical" evidence="7">
    <location>
        <begin position="183"/>
        <end position="207"/>
    </location>
</feature>
<keyword evidence="10" id="KW-1185">Reference proteome</keyword>
<feature type="region of interest" description="Disordered" evidence="6">
    <location>
        <begin position="489"/>
        <end position="540"/>
    </location>
</feature>
<dbReference type="EMBL" id="ML992501">
    <property type="protein sequence ID" value="KAF2227340.1"/>
    <property type="molecule type" value="Genomic_DNA"/>
</dbReference>
<dbReference type="InterPro" id="IPR049326">
    <property type="entry name" value="Rhodopsin_dom_fungi"/>
</dbReference>
<evidence type="ECO:0000256" key="6">
    <source>
        <dbReference type="SAM" id="MobiDB-lite"/>
    </source>
</evidence>
<feature type="transmembrane region" description="Helical" evidence="7">
    <location>
        <begin position="20"/>
        <end position="38"/>
    </location>
</feature>
<evidence type="ECO:0000256" key="5">
    <source>
        <dbReference type="ARBA" id="ARBA00038359"/>
    </source>
</evidence>
<feature type="domain" description="Rhodopsin" evidence="8">
    <location>
        <begin position="38"/>
        <end position="267"/>
    </location>
</feature>
<feature type="compositionally biased region" description="Basic and acidic residues" evidence="6">
    <location>
        <begin position="525"/>
        <end position="534"/>
    </location>
</feature>
<gene>
    <name evidence="9" type="ORF">BDZ85DRAFT_2229</name>
</gene>
<evidence type="ECO:0000313" key="9">
    <source>
        <dbReference type="EMBL" id="KAF2227340.1"/>
    </source>
</evidence>
<evidence type="ECO:0000259" key="8">
    <source>
        <dbReference type="Pfam" id="PF20684"/>
    </source>
</evidence>
<dbReference type="AlphaFoldDB" id="A0A6A6GPC7"/>
<dbReference type="PANTHER" id="PTHR33048">
    <property type="entry name" value="PTH11-LIKE INTEGRAL MEMBRANE PROTEIN (AFU_ORTHOLOGUE AFUA_5G11245)"/>
    <property type="match status" value="1"/>
</dbReference>
<feature type="transmembrane region" description="Helical" evidence="7">
    <location>
        <begin position="98"/>
        <end position="117"/>
    </location>
</feature>
<dbReference type="OrthoDB" id="5398233at2759"/>
<feature type="transmembrane region" description="Helical" evidence="7">
    <location>
        <begin position="58"/>
        <end position="78"/>
    </location>
</feature>
<dbReference type="PANTHER" id="PTHR33048:SF19">
    <property type="entry name" value="MEMBRANE PROTEIN PTH11-LIKE, PUTATIVE (AFU_ORTHOLOGUE AFUA_1G14080)-RELATED"/>
    <property type="match status" value="1"/>
</dbReference>
<accession>A0A6A6GPC7</accession>
<dbReference type="InterPro" id="IPR052337">
    <property type="entry name" value="SAT4-like"/>
</dbReference>
<evidence type="ECO:0000256" key="7">
    <source>
        <dbReference type="SAM" id="Phobius"/>
    </source>
</evidence>